<dbReference type="RefSeq" id="WP_055188132.1">
    <property type="nucleotide sequence ID" value="NZ_FPBS01000001.1"/>
</dbReference>
<dbReference type="Proteomes" id="UP000050471">
    <property type="component" value="Unassembled WGS sequence"/>
</dbReference>
<evidence type="ECO:0008006" key="4">
    <source>
        <dbReference type="Google" id="ProtNLM"/>
    </source>
</evidence>
<protein>
    <recommendedName>
        <fullName evidence="4">Excalibur calcium-binding domain-containing protein</fullName>
    </recommendedName>
</protein>
<comment type="caution">
    <text evidence="2">The sequence shown here is derived from an EMBL/GenBank/DDBJ whole genome shotgun (WGS) entry which is preliminary data.</text>
</comment>
<evidence type="ECO:0000313" key="3">
    <source>
        <dbReference type="Proteomes" id="UP000050471"/>
    </source>
</evidence>
<dbReference type="EMBL" id="LKBA01000004">
    <property type="protein sequence ID" value="KPN64159.1"/>
    <property type="molecule type" value="Genomic_DNA"/>
</dbReference>
<keyword evidence="3" id="KW-1185">Reference proteome</keyword>
<name>A0A0P7KK24_9RHOB</name>
<dbReference type="STRING" id="154981.AKJ29_16035"/>
<dbReference type="AlphaFoldDB" id="A0A0P7KK24"/>
<feature type="compositionally biased region" description="Low complexity" evidence="1">
    <location>
        <begin position="59"/>
        <end position="76"/>
    </location>
</feature>
<evidence type="ECO:0000256" key="1">
    <source>
        <dbReference type="SAM" id="MobiDB-lite"/>
    </source>
</evidence>
<accession>A0A0P7KK24</accession>
<evidence type="ECO:0000313" key="2">
    <source>
        <dbReference type="EMBL" id="KPN64159.1"/>
    </source>
</evidence>
<gene>
    <name evidence="2" type="ORF">AKJ29_16035</name>
</gene>
<sequence>MRIFSKPVSVAVSMVVLTACVDTRMPDSAAHLPKSPFDGGAPLSAMIEGSAVSSQPLEASAPIPAAAPDAPTSAATGNAGISDEQDFQAVSSRETIESDAARRAANQAQYQQIEPTALPSRPRGLGVSIVEFALSTKNQVGQSLYKRFSLGGQSRYERNCASYGSTDAAQQAFLSSGGPEKDRYGIDPDGDGFACGWDPAPFRKVRAAQGAAPAPQAAVSASDLAAAGITGEPSGAPALPTLVPGETLNISTE</sequence>
<feature type="region of interest" description="Disordered" evidence="1">
    <location>
        <begin position="57"/>
        <end position="85"/>
    </location>
</feature>
<organism evidence="2 3">
    <name type="scientific">Aliiroseovarius crassostreae</name>
    <dbReference type="NCBI Taxonomy" id="154981"/>
    <lineage>
        <taxon>Bacteria</taxon>
        <taxon>Pseudomonadati</taxon>
        <taxon>Pseudomonadota</taxon>
        <taxon>Alphaproteobacteria</taxon>
        <taxon>Rhodobacterales</taxon>
        <taxon>Paracoccaceae</taxon>
        <taxon>Aliiroseovarius</taxon>
    </lineage>
</organism>
<reference evidence="2 3" key="1">
    <citation type="submission" date="2015-09" db="EMBL/GenBank/DDBJ databases">
        <title>Draft genome sequence of Aliiroseovarius crassostreae CV919-312TSm, the causative agent of Roseovarius Oyster Disease (formerly Juvenile Oyster Disease).</title>
        <authorList>
            <person name="Kessner L."/>
            <person name="Spinard E."/>
            <person name="Nelson D."/>
        </authorList>
    </citation>
    <scope>NUCLEOTIDE SEQUENCE [LARGE SCALE GENOMIC DNA]</scope>
    <source>
        <strain evidence="2 3">CV919-312</strain>
    </source>
</reference>
<feature type="region of interest" description="Disordered" evidence="1">
    <location>
        <begin position="229"/>
        <end position="253"/>
    </location>
</feature>
<dbReference type="PROSITE" id="PS51257">
    <property type="entry name" value="PROKAR_LIPOPROTEIN"/>
    <property type="match status" value="1"/>
</dbReference>
<proteinExistence type="predicted"/>